<sequence length="143" mass="16227">MDVHEERRSATIDDHTMRILGARILRLATVGRAAQATSSHRLRARSARSHEKFTQPPLLLSASAATNSPFVRHPAKRRMTRKNGRRQDGWIVRADSMARRVRNVHFFASRVGEFLRFLGALIRCRQTAKVDRNLIAKSAASED</sequence>
<dbReference type="AlphaFoldDB" id="A0A914V0X2"/>
<protein>
    <submittedName>
        <fullName evidence="2">Uncharacterized protein</fullName>
    </submittedName>
</protein>
<name>A0A914V0X2_9BILA</name>
<dbReference type="WBParaSite" id="PSAMB.scaffold1427size31646.g12962.t1">
    <property type="protein sequence ID" value="PSAMB.scaffold1427size31646.g12962.t1"/>
    <property type="gene ID" value="PSAMB.scaffold1427size31646.g12962"/>
</dbReference>
<keyword evidence="1" id="KW-1185">Reference proteome</keyword>
<proteinExistence type="predicted"/>
<evidence type="ECO:0000313" key="2">
    <source>
        <dbReference type="WBParaSite" id="PSAMB.scaffold1427size31646.g12962.t1"/>
    </source>
</evidence>
<reference evidence="2" key="1">
    <citation type="submission" date="2022-11" db="UniProtKB">
        <authorList>
            <consortium name="WormBaseParasite"/>
        </authorList>
    </citation>
    <scope>IDENTIFICATION</scope>
</reference>
<evidence type="ECO:0000313" key="1">
    <source>
        <dbReference type="Proteomes" id="UP000887566"/>
    </source>
</evidence>
<dbReference type="Proteomes" id="UP000887566">
    <property type="component" value="Unplaced"/>
</dbReference>
<accession>A0A914V0X2</accession>
<organism evidence="1 2">
    <name type="scientific">Plectus sambesii</name>
    <dbReference type="NCBI Taxonomy" id="2011161"/>
    <lineage>
        <taxon>Eukaryota</taxon>
        <taxon>Metazoa</taxon>
        <taxon>Ecdysozoa</taxon>
        <taxon>Nematoda</taxon>
        <taxon>Chromadorea</taxon>
        <taxon>Plectida</taxon>
        <taxon>Plectina</taxon>
        <taxon>Plectoidea</taxon>
        <taxon>Plectidae</taxon>
        <taxon>Plectus</taxon>
    </lineage>
</organism>